<dbReference type="GO" id="GO:0045259">
    <property type="term" value="C:proton-transporting ATP synthase complex"/>
    <property type="evidence" value="ECO:0007669"/>
    <property type="project" value="UniProtKB-KW"/>
</dbReference>
<evidence type="ECO:0000256" key="8">
    <source>
        <dbReference type="HAMAP-Rule" id="MF_00530"/>
    </source>
</evidence>
<evidence type="ECO:0000256" key="6">
    <source>
        <dbReference type="ARBA" id="ARBA00023196"/>
    </source>
</evidence>
<keyword evidence="4 8" id="KW-0406">Ion transport</keyword>
<dbReference type="GO" id="GO:0046933">
    <property type="term" value="F:proton-transporting ATP synthase activity, rotational mechanism"/>
    <property type="evidence" value="ECO:0007669"/>
    <property type="project" value="UniProtKB-UniRule"/>
</dbReference>
<organism evidence="11 12">
    <name type="scientific">Allocatelliglobosispora scoriae</name>
    <dbReference type="NCBI Taxonomy" id="643052"/>
    <lineage>
        <taxon>Bacteria</taxon>
        <taxon>Bacillati</taxon>
        <taxon>Actinomycetota</taxon>
        <taxon>Actinomycetes</taxon>
        <taxon>Micromonosporales</taxon>
        <taxon>Micromonosporaceae</taxon>
        <taxon>Allocatelliglobosispora</taxon>
    </lineage>
</organism>
<proteinExistence type="inferred from homology"/>
<dbReference type="InterPro" id="IPR036771">
    <property type="entry name" value="ATPsynth_dsu/esu_N"/>
</dbReference>
<keyword evidence="7 8" id="KW-0066">ATP synthesis</keyword>
<evidence type="ECO:0000256" key="3">
    <source>
        <dbReference type="ARBA" id="ARBA00022448"/>
    </source>
</evidence>
<dbReference type="InterPro" id="IPR001469">
    <property type="entry name" value="ATP_synth_F1_dsu/esu"/>
</dbReference>
<reference evidence="11 12" key="1">
    <citation type="submission" date="2020-08" db="EMBL/GenBank/DDBJ databases">
        <title>Sequencing the genomes of 1000 actinobacteria strains.</title>
        <authorList>
            <person name="Klenk H.-P."/>
        </authorList>
    </citation>
    <scope>NUCLEOTIDE SEQUENCE [LARGE SCALE GENOMIC DNA]</scope>
    <source>
        <strain evidence="11 12">DSM 45362</strain>
    </source>
</reference>
<evidence type="ECO:0000256" key="9">
    <source>
        <dbReference type="RuleBase" id="RU003656"/>
    </source>
</evidence>
<evidence type="ECO:0000313" key="11">
    <source>
        <dbReference type="EMBL" id="MBB5872045.1"/>
    </source>
</evidence>
<evidence type="ECO:0000313" key="12">
    <source>
        <dbReference type="Proteomes" id="UP000587527"/>
    </source>
</evidence>
<dbReference type="PANTHER" id="PTHR13822">
    <property type="entry name" value="ATP SYNTHASE DELTA/EPSILON CHAIN"/>
    <property type="match status" value="1"/>
</dbReference>
<dbReference type="PANTHER" id="PTHR13822:SF10">
    <property type="entry name" value="ATP SYNTHASE EPSILON CHAIN, CHLOROPLASTIC"/>
    <property type="match status" value="1"/>
</dbReference>
<dbReference type="GO" id="GO:0005886">
    <property type="term" value="C:plasma membrane"/>
    <property type="evidence" value="ECO:0007669"/>
    <property type="project" value="UniProtKB-SubCell"/>
</dbReference>
<evidence type="ECO:0000256" key="2">
    <source>
        <dbReference type="ARBA" id="ARBA00005712"/>
    </source>
</evidence>
<dbReference type="Pfam" id="PF02823">
    <property type="entry name" value="ATP-synt_DE_N"/>
    <property type="match status" value="1"/>
</dbReference>
<keyword evidence="5 8" id="KW-0472">Membrane</keyword>
<keyword evidence="6 8" id="KW-0139">CF(1)</keyword>
<evidence type="ECO:0000259" key="10">
    <source>
        <dbReference type="Pfam" id="PF02823"/>
    </source>
</evidence>
<comment type="caution">
    <text evidence="11">The sequence shown here is derived from an EMBL/GenBank/DDBJ whole genome shotgun (WGS) entry which is preliminary data.</text>
</comment>
<keyword evidence="8" id="KW-0375">Hydrogen ion transport</keyword>
<dbReference type="NCBIfam" id="NF009977">
    <property type="entry name" value="PRK13442.1"/>
    <property type="match status" value="1"/>
</dbReference>
<dbReference type="EMBL" id="JACHMN010000003">
    <property type="protein sequence ID" value="MBB5872045.1"/>
    <property type="molecule type" value="Genomic_DNA"/>
</dbReference>
<dbReference type="HAMAP" id="MF_00530">
    <property type="entry name" value="ATP_synth_epsil_bac"/>
    <property type="match status" value="1"/>
</dbReference>
<dbReference type="InterPro" id="IPR020546">
    <property type="entry name" value="ATP_synth_F1_dsu/esu_N"/>
</dbReference>
<dbReference type="AlphaFoldDB" id="A0A841BWJ5"/>
<dbReference type="CDD" id="cd12152">
    <property type="entry name" value="F1-ATPase_delta"/>
    <property type="match status" value="1"/>
</dbReference>
<dbReference type="NCBIfam" id="TIGR01216">
    <property type="entry name" value="ATP_synt_epsi"/>
    <property type="match status" value="1"/>
</dbReference>
<keyword evidence="8" id="KW-1003">Cell membrane</keyword>
<sequence length="94" mass="9633">MAKELNVEVVAVEEKVFSGQAEMVVARTTEGELAALPGHAPLLGQLAEPGQVRIKLVGGGEQAFDVSGGFLSITDAGVTVLAESVSPATTTVKR</sequence>
<comment type="subunit">
    <text evidence="8 9">F-type ATPases have 2 components, CF(1) - the catalytic core - and CF(0) - the membrane proton channel. CF(1) has five subunits: alpha(3), beta(3), gamma(1), delta(1), epsilon(1). CF(0) has three main subunits: a, b and c.</text>
</comment>
<dbReference type="Gene3D" id="2.60.15.10">
    <property type="entry name" value="F0F1 ATP synthase delta/epsilon subunit, N-terminal"/>
    <property type="match status" value="1"/>
</dbReference>
<dbReference type="RefSeq" id="WP_184841360.1">
    <property type="nucleotide sequence ID" value="NZ_JACHMN010000003.1"/>
</dbReference>
<evidence type="ECO:0000256" key="4">
    <source>
        <dbReference type="ARBA" id="ARBA00023065"/>
    </source>
</evidence>
<evidence type="ECO:0000256" key="7">
    <source>
        <dbReference type="ARBA" id="ARBA00023310"/>
    </source>
</evidence>
<dbReference type="Proteomes" id="UP000587527">
    <property type="component" value="Unassembled WGS sequence"/>
</dbReference>
<accession>A0A841BWJ5</accession>
<dbReference type="GO" id="GO:0005524">
    <property type="term" value="F:ATP binding"/>
    <property type="evidence" value="ECO:0007669"/>
    <property type="project" value="UniProtKB-UniRule"/>
</dbReference>
<protein>
    <recommendedName>
        <fullName evidence="8">ATP synthase epsilon chain</fullName>
    </recommendedName>
    <alternativeName>
        <fullName evidence="8">ATP synthase F1 sector epsilon subunit</fullName>
    </alternativeName>
    <alternativeName>
        <fullName evidence="8">F-ATPase epsilon subunit</fullName>
    </alternativeName>
</protein>
<name>A0A841BWJ5_9ACTN</name>
<comment type="similarity">
    <text evidence="2 8 9">Belongs to the ATPase epsilon chain family.</text>
</comment>
<evidence type="ECO:0000256" key="1">
    <source>
        <dbReference type="ARBA" id="ARBA00004202"/>
    </source>
</evidence>
<feature type="domain" description="ATP synthase F1 complex delta/epsilon subunit N-terminal" evidence="10">
    <location>
        <begin position="5"/>
        <end position="84"/>
    </location>
</feature>
<comment type="function">
    <text evidence="8">Produces ATP from ADP in the presence of a proton gradient across the membrane.</text>
</comment>
<evidence type="ECO:0000256" key="5">
    <source>
        <dbReference type="ARBA" id="ARBA00023136"/>
    </source>
</evidence>
<comment type="subcellular location">
    <subcellularLocation>
        <location evidence="1 8">Cell membrane</location>
        <topology evidence="1 8">Peripheral membrane protein</topology>
    </subcellularLocation>
</comment>
<dbReference type="SUPFAM" id="SSF51344">
    <property type="entry name" value="Epsilon subunit of F1F0-ATP synthase N-terminal domain"/>
    <property type="match status" value="1"/>
</dbReference>
<keyword evidence="3 8" id="KW-0813">Transport</keyword>
<gene>
    <name evidence="8" type="primary">atpC</name>
    <name evidence="11" type="ORF">F4553_005479</name>
</gene>
<keyword evidence="12" id="KW-1185">Reference proteome</keyword>